<dbReference type="PANTHER" id="PTHR42751:SF3">
    <property type="entry name" value="SODIUM_GLUTAMATE SYMPORTER"/>
    <property type="match status" value="1"/>
</dbReference>
<evidence type="ECO:0000256" key="1">
    <source>
        <dbReference type="ARBA" id="ARBA00004141"/>
    </source>
</evidence>
<dbReference type="InterPro" id="IPR006153">
    <property type="entry name" value="Cation/H_exchanger_TM"/>
</dbReference>
<protein>
    <submittedName>
        <fullName evidence="9">Putative glutathione-regulated potassium-efflux system protein kefB</fullName>
    </submittedName>
</protein>
<feature type="transmembrane region" description="Helical" evidence="7">
    <location>
        <begin position="270"/>
        <end position="289"/>
    </location>
</feature>
<accession>A0A1S7LCS8</accession>
<dbReference type="GO" id="GO:0006813">
    <property type="term" value="P:potassium ion transport"/>
    <property type="evidence" value="ECO:0007669"/>
    <property type="project" value="InterPro"/>
</dbReference>
<feature type="transmembrane region" description="Helical" evidence="7">
    <location>
        <begin position="301"/>
        <end position="331"/>
    </location>
</feature>
<dbReference type="AlphaFoldDB" id="A0A1S7LCS8"/>
<dbReference type="InterPro" id="IPR038770">
    <property type="entry name" value="Na+/solute_symporter_sf"/>
</dbReference>
<evidence type="ECO:0000256" key="6">
    <source>
        <dbReference type="ARBA" id="ARBA00023136"/>
    </source>
</evidence>
<feature type="transmembrane region" description="Helical" evidence="7">
    <location>
        <begin position="146"/>
        <end position="168"/>
    </location>
</feature>
<name>A0A1S7LCS8_MAGMO</name>
<feature type="transmembrane region" description="Helical" evidence="7">
    <location>
        <begin position="217"/>
        <end position="250"/>
    </location>
</feature>
<feature type="transmembrane region" description="Helical" evidence="7">
    <location>
        <begin position="57"/>
        <end position="76"/>
    </location>
</feature>
<keyword evidence="4 7" id="KW-0812">Transmembrane</keyword>
<evidence type="ECO:0000256" key="3">
    <source>
        <dbReference type="ARBA" id="ARBA00022448"/>
    </source>
</evidence>
<evidence type="ECO:0000259" key="8">
    <source>
        <dbReference type="PROSITE" id="PS51201"/>
    </source>
</evidence>
<gene>
    <name evidence="9" type="ORF">MAGMO_0092</name>
</gene>
<dbReference type="SUPFAM" id="SSF51735">
    <property type="entry name" value="NAD(P)-binding Rossmann-fold domains"/>
    <property type="match status" value="1"/>
</dbReference>
<feature type="transmembrane region" description="Helical" evidence="7">
    <location>
        <begin position="180"/>
        <end position="197"/>
    </location>
</feature>
<comment type="similarity">
    <text evidence="2">Belongs to the monovalent cation:proton antiporter 2 (CPA2) transporter (TC 2.A.37) family.</text>
</comment>
<keyword evidence="3" id="KW-0813">Transport</keyword>
<dbReference type="InterPro" id="IPR003148">
    <property type="entry name" value="RCK_N"/>
</dbReference>
<feature type="transmembrane region" description="Helical" evidence="7">
    <location>
        <begin position="31"/>
        <end position="51"/>
    </location>
</feature>
<feature type="transmembrane region" description="Helical" evidence="7">
    <location>
        <begin position="356"/>
        <end position="374"/>
    </location>
</feature>
<proteinExistence type="inferred from homology"/>
<dbReference type="Gene3D" id="3.40.50.720">
    <property type="entry name" value="NAD(P)-binding Rossmann-like Domain"/>
    <property type="match status" value="1"/>
</dbReference>
<comment type="subcellular location">
    <subcellularLocation>
        <location evidence="1">Membrane</location>
        <topology evidence="1">Multi-pass membrane protein</topology>
    </subcellularLocation>
</comment>
<sequence length="571" mass="60839">MHHTILIDLTLIFGFSVLGVWLCHAIRIPPLLGFLVTGTLIGPHGFGLITSVEEVELLAEVGVMLLLFTIGLELSLDKLLEMRRLVLVGGGVQVGLSVLVAAGAALLLGQPANVALFIGFLVALSSTAIVLKMLQERGEVGSPHGQPTLGILIFQDLIVVPMLLMVPLLAGQAEDPLQEMGLFVVKALAIGLVVWFGARRVIPMVLLHVVRRRDPELFLLSLLLLGMGIALLTAEAGLSLALGAFLAGLVVSDSDYGHHALSVVMPFRDVFTSLFFVSVGMLMEMAFLLDHLPEVMVGALILLVTKTLLTTGASLMAGTTLAAAAGAGLALSQVGEFSFVLAQAGLTAGLLEHDSYQYFLSAAVVTMAITPVLSGSAGRWGRAIASLPMLRNRFATREETASSSPTSQRNHLLIIGFGANGRAVWQMAQRRGIGYTVLETNPDTVRRESQAGVEIHFGDASRADVLRHVGLQHAQAVVVTVPSAVATRHIVEAAKRECPAVPVVARTPYQTEGEALKALGAEHVVEVDREASVALITRILTLCGRNQDEVEIETANIRLRGEERVPKDRNG</sequence>
<evidence type="ECO:0000256" key="7">
    <source>
        <dbReference type="SAM" id="Phobius"/>
    </source>
</evidence>
<keyword evidence="6 7" id="KW-0472">Membrane</keyword>
<feature type="domain" description="RCK N-terminal" evidence="8">
    <location>
        <begin position="409"/>
        <end position="525"/>
    </location>
</feature>
<evidence type="ECO:0000256" key="5">
    <source>
        <dbReference type="ARBA" id="ARBA00022989"/>
    </source>
</evidence>
<dbReference type="Pfam" id="PF00999">
    <property type="entry name" value="Na_H_Exchanger"/>
    <property type="match status" value="1"/>
</dbReference>
<dbReference type="Gene3D" id="1.20.1530.20">
    <property type="match status" value="1"/>
</dbReference>
<feature type="transmembrane region" description="Helical" evidence="7">
    <location>
        <begin position="85"/>
        <end position="108"/>
    </location>
</feature>
<keyword evidence="5 7" id="KW-1133">Transmembrane helix</keyword>
<dbReference type="PROSITE" id="PS51201">
    <property type="entry name" value="RCK_N"/>
    <property type="match status" value="1"/>
</dbReference>
<dbReference type="EMBL" id="LO017727">
    <property type="protein sequence ID" value="CRH04308.1"/>
    <property type="molecule type" value="Genomic_DNA"/>
</dbReference>
<organism evidence="9">
    <name type="scientific">Magnetococcus massalia (strain MO-1)</name>
    <dbReference type="NCBI Taxonomy" id="451514"/>
    <lineage>
        <taxon>Bacteria</taxon>
        <taxon>Pseudomonadati</taxon>
        <taxon>Pseudomonadota</taxon>
        <taxon>Magnetococcia</taxon>
        <taxon>Magnetococcales</taxon>
        <taxon>Magnetococcaceae</taxon>
        <taxon>Magnetococcus</taxon>
    </lineage>
</organism>
<evidence type="ECO:0000256" key="4">
    <source>
        <dbReference type="ARBA" id="ARBA00022692"/>
    </source>
</evidence>
<dbReference type="GO" id="GO:0016020">
    <property type="term" value="C:membrane"/>
    <property type="evidence" value="ECO:0007669"/>
    <property type="project" value="UniProtKB-SubCell"/>
</dbReference>
<dbReference type="GO" id="GO:1902600">
    <property type="term" value="P:proton transmembrane transport"/>
    <property type="evidence" value="ECO:0007669"/>
    <property type="project" value="InterPro"/>
</dbReference>
<dbReference type="InterPro" id="IPR036291">
    <property type="entry name" value="NAD(P)-bd_dom_sf"/>
</dbReference>
<dbReference type="GO" id="GO:0015297">
    <property type="term" value="F:antiporter activity"/>
    <property type="evidence" value="ECO:0007669"/>
    <property type="project" value="InterPro"/>
</dbReference>
<evidence type="ECO:0000256" key="2">
    <source>
        <dbReference type="ARBA" id="ARBA00005551"/>
    </source>
</evidence>
<reference evidence="9" key="1">
    <citation type="submission" date="2015-04" db="EMBL/GenBank/DDBJ databases">
        <authorList>
            <person name="Syromyatnikov M.Y."/>
            <person name="Popov V.N."/>
        </authorList>
    </citation>
    <scope>NUCLEOTIDE SEQUENCE</scope>
    <source>
        <strain evidence="9">MO-1</strain>
    </source>
</reference>
<feature type="transmembrane region" description="Helical" evidence="7">
    <location>
        <begin position="6"/>
        <end position="24"/>
    </location>
</feature>
<dbReference type="PANTHER" id="PTHR42751">
    <property type="entry name" value="SODIUM/HYDROGEN EXCHANGER FAMILY/TRKA DOMAIN PROTEIN"/>
    <property type="match status" value="1"/>
</dbReference>
<evidence type="ECO:0000313" key="9">
    <source>
        <dbReference type="EMBL" id="CRH04308.1"/>
    </source>
</evidence>
<dbReference type="Pfam" id="PF02254">
    <property type="entry name" value="TrkA_N"/>
    <property type="match status" value="1"/>
</dbReference>
<feature type="transmembrane region" description="Helical" evidence="7">
    <location>
        <begin position="114"/>
        <end position="134"/>
    </location>
</feature>